<feature type="transmembrane region" description="Helical" evidence="7">
    <location>
        <begin position="86"/>
        <end position="109"/>
    </location>
</feature>
<keyword evidence="5 7" id="KW-1133">Transmembrane helix</keyword>
<dbReference type="CDD" id="cd06173">
    <property type="entry name" value="MFS_MefA_like"/>
    <property type="match status" value="1"/>
</dbReference>
<name>A0ABW2NI13_9BACL</name>
<feature type="transmembrane region" description="Helical" evidence="7">
    <location>
        <begin position="161"/>
        <end position="179"/>
    </location>
</feature>
<sequence>MTQPAIALTDQPVSLFKQRSFLFIWAITLCSSFSISIFLFSQSWFVVKTLNQEAALGAVLIATNIPRLLFMALGGVLADRVSRTKILFTANILRSVLLAGLLVMLWSGHLSMTSFILFGLFFGIMDAFVWPANGALLPNVVDSSQLTRANSVVQMTQQSSLIIGPMIGGILVSLGGYYLSFGVPAILLLVSALLAYLLNLPASPDRKKEKLGIWQSIKEGLHVVRSSAFLTALFLSTVFLNLFVMGPLTMGLPIFVKNVLEGSALDFSYVEGSMAAGMLISSVVIAILNVKKNKGFMVTGSLFAMNVFFFLLSQSSTIGTSMALAFLMGLTFPATNIPLISAVQEKVDKKMIGRLMSLLTMASLGLAPVSFAATSLLISNGFQIQHIMAAGACFLFIVNIMITWKLPALRRM</sequence>
<keyword evidence="3" id="KW-1003">Cell membrane</keyword>
<proteinExistence type="predicted"/>
<evidence type="ECO:0000259" key="8">
    <source>
        <dbReference type="PROSITE" id="PS50850"/>
    </source>
</evidence>
<feature type="transmembrane region" description="Helical" evidence="7">
    <location>
        <begin position="185"/>
        <end position="202"/>
    </location>
</feature>
<feature type="transmembrane region" description="Helical" evidence="7">
    <location>
        <begin position="267"/>
        <end position="288"/>
    </location>
</feature>
<evidence type="ECO:0000256" key="2">
    <source>
        <dbReference type="ARBA" id="ARBA00022448"/>
    </source>
</evidence>
<evidence type="ECO:0000313" key="10">
    <source>
        <dbReference type="Proteomes" id="UP001596549"/>
    </source>
</evidence>
<dbReference type="RefSeq" id="WP_379744765.1">
    <property type="nucleotide sequence ID" value="NZ_JBHTCP010000002.1"/>
</dbReference>
<organism evidence="9 10">
    <name type="scientific">Fictibacillus iocasae</name>
    <dbReference type="NCBI Taxonomy" id="2715437"/>
    <lineage>
        <taxon>Bacteria</taxon>
        <taxon>Bacillati</taxon>
        <taxon>Bacillota</taxon>
        <taxon>Bacilli</taxon>
        <taxon>Bacillales</taxon>
        <taxon>Fictibacillaceae</taxon>
        <taxon>Fictibacillus</taxon>
    </lineage>
</organism>
<dbReference type="SUPFAM" id="SSF103473">
    <property type="entry name" value="MFS general substrate transporter"/>
    <property type="match status" value="1"/>
</dbReference>
<feature type="transmembrane region" description="Helical" evidence="7">
    <location>
        <begin position="21"/>
        <end position="42"/>
    </location>
</feature>
<dbReference type="PANTHER" id="PTHR23513:SF6">
    <property type="entry name" value="MAJOR FACILITATOR SUPERFAMILY ASSOCIATED DOMAIN-CONTAINING PROTEIN"/>
    <property type="match status" value="1"/>
</dbReference>
<comment type="subcellular location">
    <subcellularLocation>
        <location evidence="1">Cell membrane</location>
        <topology evidence="1">Multi-pass membrane protein</topology>
    </subcellularLocation>
</comment>
<evidence type="ECO:0000256" key="4">
    <source>
        <dbReference type="ARBA" id="ARBA00022692"/>
    </source>
</evidence>
<feature type="transmembrane region" description="Helical" evidence="7">
    <location>
        <begin position="355"/>
        <end position="378"/>
    </location>
</feature>
<feature type="transmembrane region" description="Helical" evidence="7">
    <location>
        <begin position="384"/>
        <end position="404"/>
    </location>
</feature>
<feature type="transmembrane region" description="Helical" evidence="7">
    <location>
        <begin position="295"/>
        <end position="312"/>
    </location>
</feature>
<dbReference type="EMBL" id="JBHTCP010000002">
    <property type="protein sequence ID" value="MFC7370114.1"/>
    <property type="molecule type" value="Genomic_DNA"/>
</dbReference>
<dbReference type="PANTHER" id="PTHR23513">
    <property type="entry name" value="INTEGRAL MEMBRANE EFFLUX PROTEIN-RELATED"/>
    <property type="match status" value="1"/>
</dbReference>
<feature type="transmembrane region" description="Helical" evidence="7">
    <location>
        <begin position="115"/>
        <end position="140"/>
    </location>
</feature>
<evidence type="ECO:0000256" key="7">
    <source>
        <dbReference type="SAM" id="Phobius"/>
    </source>
</evidence>
<gene>
    <name evidence="9" type="ORF">ACFQPF_00295</name>
</gene>
<comment type="caution">
    <text evidence="9">The sequence shown here is derived from an EMBL/GenBank/DDBJ whole genome shotgun (WGS) entry which is preliminary data.</text>
</comment>
<dbReference type="Gene3D" id="1.20.1250.20">
    <property type="entry name" value="MFS general substrate transporter like domains"/>
    <property type="match status" value="1"/>
</dbReference>
<keyword evidence="2" id="KW-0813">Transport</keyword>
<evidence type="ECO:0000256" key="3">
    <source>
        <dbReference type="ARBA" id="ARBA00022475"/>
    </source>
</evidence>
<dbReference type="InterPro" id="IPR036259">
    <property type="entry name" value="MFS_trans_sf"/>
</dbReference>
<evidence type="ECO:0000313" key="9">
    <source>
        <dbReference type="EMBL" id="MFC7370114.1"/>
    </source>
</evidence>
<dbReference type="Pfam" id="PF07690">
    <property type="entry name" value="MFS_1"/>
    <property type="match status" value="1"/>
</dbReference>
<reference evidence="10" key="1">
    <citation type="journal article" date="2019" name="Int. J. Syst. Evol. Microbiol.">
        <title>The Global Catalogue of Microorganisms (GCM) 10K type strain sequencing project: providing services to taxonomists for standard genome sequencing and annotation.</title>
        <authorList>
            <consortium name="The Broad Institute Genomics Platform"/>
            <consortium name="The Broad Institute Genome Sequencing Center for Infectious Disease"/>
            <person name="Wu L."/>
            <person name="Ma J."/>
        </authorList>
    </citation>
    <scope>NUCLEOTIDE SEQUENCE [LARGE SCALE GENOMIC DNA]</scope>
    <source>
        <strain evidence="10">NBRC 106396</strain>
    </source>
</reference>
<feature type="transmembrane region" description="Helical" evidence="7">
    <location>
        <begin position="318"/>
        <end position="343"/>
    </location>
</feature>
<evidence type="ECO:0000256" key="5">
    <source>
        <dbReference type="ARBA" id="ARBA00022989"/>
    </source>
</evidence>
<evidence type="ECO:0000256" key="6">
    <source>
        <dbReference type="ARBA" id="ARBA00023136"/>
    </source>
</evidence>
<dbReference type="PROSITE" id="PS50850">
    <property type="entry name" value="MFS"/>
    <property type="match status" value="1"/>
</dbReference>
<dbReference type="InterPro" id="IPR020846">
    <property type="entry name" value="MFS_dom"/>
</dbReference>
<protein>
    <submittedName>
        <fullName evidence="9">MFS transporter</fullName>
    </submittedName>
</protein>
<accession>A0ABW2NI13</accession>
<evidence type="ECO:0000256" key="1">
    <source>
        <dbReference type="ARBA" id="ARBA00004651"/>
    </source>
</evidence>
<dbReference type="InterPro" id="IPR011701">
    <property type="entry name" value="MFS"/>
</dbReference>
<keyword evidence="10" id="KW-1185">Reference proteome</keyword>
<keyword evidence="6 7" id="KW-0472">Membrane</keyword>
<keyword evidence="4 7" id="KW-0812">Transmembrane</keyword>
<feature type="domain" description="Major facilitator superfamily (MFS) profile" evidence="8">
    <location>
        <begin position="20"/>
        <end position="410"/>
    </location>
</feature>
<feature type="transmembrane region" description="Helical" evidence="7">
    <location>
        <begin position="223"/>
        <end position="247"/>
    </location>
</feature>
<dbReference type="Proteomes" id="UP001596549">
    <property type="component" value="Unassembled WGS sequence"/>
</dbReference>
<feature type="transmembrane region" description="Helical" evidence="7">
    <location>
        <begin position="54"/>
        <end position="74"/>
    </location>
</feature>